<keyword evidence="8" id="KW-1185">Reference proteome</keyword>
<comment type="similarity">
    <text evidence="1 5">Belongs to the FAH family.</text>
</comment>
<keyword evidence="4 5" id="KW-0460">Magnesium</keyword>
<dbReference type="GO" id="GO:0006572">
    <property type="term" value="P:L-tyrosine catabolic process"/>
    <property type="evidence" value="ECO:0007669"/>
    <property type="project" value="UniProtKB-UniRule"/>
</dbReference>
<dbReference type="Pfam" id="PF01557">
    <property type="entry name" value="FAA_hydrolase"/>
    <property type="match status" value="1"/>
</dbReference>
<feature type="binding site" evidence="3">
    <location>
        <position position="24"/>
    </location>
    <ligand>
        <name>substrate</name>
    </ligand>
</feature>
<keyword evidence="4 5" id="KW-0106">Calcium</keyword>
<dbReference type="Gene3D" id="3.90.850.10">
    <property type="entry name" value="Fumarylacetoacetase-like, C-terminal domain"/>
    <property type="match status" value="2"/>
</dbReference>
<dbReference type="EMBL" id="CAIJEO010000006">
    <property type="protein sequence ID" value="CAD0094444.1"/>
    <property type="molecule type" value="Genomic_DNA"/>
</dbReference>
<gene>
    <name evidence="7" type="ORF">AWRI4233_LOCUS4634</name>
</gene>
<dbReference type="SUPFAM" id="SSF56529">
    <property type="entry name" value="FAH"/>
    <property type="match status" value="1"/>
</dbReference>
<comment type="caution">
    <text evidence="7">The sequence shown here is derived from an EMBL/GenBank/DDBJ whole genome shotgun (WGS) entry which is preliminary data.</text>
</comment>
<dbReference type="NCBIfam" id="TIGR01266">
    <property type="entry name" value="fum_ac_acetase"/>
    <property type="match status" value="1"/>
</dbReference>
<organism evidence="7 8">
    <name type="scientific">Aureobasidium mustum</name>
    <dbReference type="NCBI Taxonomy" id="2773714"/>
    <lineage>
        <taxon>Eukaryota</taxon>
        <taxon>Fungi</taxon>
        <taxon>Dikarya</taxon>
        <taxon>Ascomycota</taxon>
        <taxon>Pezizomycotina</taxon>
        <taxon>Dothideomycetes</taxon>
        <taxon>Dothideomycetidae</taxon>
        <taxon>Dothideales</taxon>
        <taxon>Saccotheciaceae</taxon>
        <taxon>Aureobasidium</taxon>
    </lineage>
</organism>
<comment type="pathway">
    <text evidence="5">Amino-acid degradation; L-phenylalanine degradation; acetoacetate and fumarate from L-phenylalanine: step 6/6.</text>
</comment>
<protein>
    <recommendedName>
        <fullName evidence="5">Fumarylacetoacetase</fullName>
        <ecNumber evidence="5">3.7.1.2</ecNumber>
    </recommendedName>
    <alternativeName>
        <fullName evidence="5">Fumarylacetoacetate hydrolase</fullName>
    </alternativeName>
</protein>
<feature type="binding site" evidence="4">
    <location>
        <position position="86"/>
    </location>
    <ligand>
        <name>Ca(2+)</name>
        <dbReference type="ChEBI" id="CHEBI:29108"/>
    </ligand>
</feature>
<dbReference type="Proteomes" id="UP000714618">
    <property type="component" value="Unassembled WGS sequence"/>
</dbReference>
<keyword evidence="5" id="KW-0378">Hydrolase</keyword>
<dbReference type="GO" id="GO:0004334">
    <property type="term" value="F:fumarylacetoacetase activity"/>
    <property type="evidence" value="ECO:0007669"/>
    <property type="project" value="UniProtKB-UniRule"/>
</dbReference>
<comment type="cofactor">
    <cofactor evidence="5">
        <name>Mg(2+)</name>
        <dbReference type="ChEBI" id="CHEBI:18420"/>
    </cofactor>
    <cofactor evidence="5">
        <name>Ca(2+)</name>
        <dbReference type="ChEBI" id="CHEBI:29108"/>
    </cofactor>
</comment>
<feature type="active site" description="Proton acceptor" evidence="2">
    <location>
        <position position="15"/>
    </location>
</feature>
<feature type="binding site" evidence="4">
    <location>
        <position position="118"/>
    </location>
    <ligand>
        <name>Ca(2+)</name>
        <dbReference type="ChEBI" id="CHEBI:29108"/>
    </ligand>
</feature>
<feature type="binding site" evidence="4">
    <location>
        <position position="118"/>
    </location>
    <ligand>
        <name>Mg(2+)</name>
        <dbReference type="ChEBI" id="CHEBI:18420"/>
    </ligand>
</feature>
<feature type="binding site" evidence="4">
    <location>
        <position position="8"/>
    </location>
    <ligand>
        <name>Ca(2+)</name>
        <dbReference type="ChEBI" id="CHEBI:29108"/>
    </ligand>
</feature>
<dbReference type="AlphaFoldDB" id="A0A9N8JW66"/>
<keyword evidence="4 5" id="KW-0479">Metal-binding</keyword>
<accession>A0A9N8JW66</accession>
<evidence type="ECO:0000256" key="4">
    <source>
        <dbReference type="PIRSR" id="PIRSR605959-3"/>
    </source>
</evidence>
<feature type="domain" description="Fumarylacetoacetase-like C-terminal" evidence="6">
    <location>
        <begin position="11"/>
        <end position="281"/>
    </location>
</feature>
<dbReference type="InterPro" id="IPR005959">
    <property type="entry name" value="Fumarylacetoacetase"/>
</dbReference>
<feature type="binding site" evidence="4">
    <location>
        <position position="84"/>
    </location>
    <ligand>
        <name>Ca(2+)</name>
        <dbReference type="ChEBI" id="CHEBI:29108"/>
    </ligand>
</feature>
<dbReference type="InterPro" id="IPR011234">
    <property type="entry name" value="Fumarylacetoacetase-like_C"/>
</dbReference>
<feature type="binding site" evidence="3">
    <location>
        <position position="125"/>
    </location>
    <ligand>
        <name>substrate</name>
    </ligand>
</feature>
<keyword evidence="5" id="KW-0585">Phenylalanine catabolism</keyword>
<dbReference type="GO" id="GO:0046872">
    <property type="term" value="F:metal ion binding"/>
    <property type="evidence" value="ECO:0007669"/>
    <property type="project" value="UniProtKB-UniRule"/>
</dbReference>
<keyword evidence="5" id="KW-0828">Tyrosine catabolism</keyword>
<dbReference type="InterPro" id="IPR036663">
    <property type="entry name" value="Fumarylacetoacetase_C_sf"/>
</dbReference>
<evidence type="ECO:0000256" key="2">
    <source>
        <dbReference type="PIRSR" id="PIRSR605959-1"/>
    </source>
</evidence>
<reference evidence="7" key="1">
    <citation type="submission" date="2020-06" db="EMBL/GenBank/DDBJ databases">
        <authorList>
            <person name="Onetto C."/>
        </authorList>
    </citation>
    <scope>NUCLEOTIDE SEQUENCE</scope>
</reference>
<sequence length="287" mass="31426">MQIGDYTDFYAGLNHAFTVGELFRGAANALQPNYKHLPVGYHGRASSIVVSGTPVRRPLGQILEDPTAEVKKPILSACRKLDMELELGAFICKNNKMGEPIPIDEAENYIFGVVLLNDWSARDIQAWDPWVVLTDALEPYRTTGLDSDVEVLDYLKEKSKKNVFDIKLEVVLKTSSGATTTITRTSGKNLLFSFNQMLTHHSITGCPMRVGDMLGSGTISGKEASERGSLLEQNRNSKTVIKLEGGEQRVFLEDGDEIIISGLCMGEDGVRIGFGECKGKIVPAVSI</sequence>
<feature type="binding site" evidence="3">
    <location>
        <position position="218"/>
    </location>
    <ligand>
        <name>substrate</name>
    </ligand>
</feature>
<evidence type="ECO:0000256" key="5">
    <source>
        <dbReference type="RuleBase" id="RU366008"/>
    </source>
</evidence>
<dbReference type="OrthoDB" id="9971669at2759"/>
<dbReference type="GO" id="GO:0006559">
    <property type="term" value="P:L-phenylalanine catabolic process"/>
    <property type="evidence" value="ECO:0007669"/>
    <property type="project" value="UniProtKB-UniRule"/>
</dbReference>
<evidence type="ECO:0000259" key="6">
    <source>
        <dbReference type="Pfam" id="PF01557"/>
    </source>
</evidence>
<name>A0A9N8JW66_9PEZI</name>
<dbReference type="PANTHER" id="PTHR43069:SF2">
    <property type="entry name" value="FUMARYLACETOACETASE"/>
    <property type="match status" value="1"/>
</dbReference>
<proteinExistence type="inferred from homology"/>
<evidence type="ECO:0000313" key="8">
    <source>
        <dbReference type="Proteomes" id="UP000714618"/>
    </source>
</evidence>
<comment type="catalytic activity">
    <reaction evidence="5">
        <text>4-fumarylacetoacetate + H2O = acetoacetate + fumarate + H(+)</text>
        <dbReference type="Rhea" id="RHEA:10244"/>
        <dbReference type="ChEBI" id="CHEBI:13705"/>
        <dbReference type="ChEBI" id="CHEBI:15377"/>
        <dbReference type="ChEBI" id="CHEBI:15378"/>
        <dbReference type="ChEBI" id="CHEBI:18034"/>
        <dbReference type="ChEBI" id="CHEBI:29806"/>
        <dbReference type="EC" id="3.7.1.2"/>
    </reaction>
</comment>
<dbReference type="GO" id="GO:1902000">
    <property type="term" value="P:homogentisate catabolic process"/>
    <property type="evidence" value="ECO:0007669"/>
    <property type="project" value="TreeGrafter"/>
</dbReference>
<evidence type="ECO:0000313" key="7">
    <source>
        <dbReference type="EMBL" id="CAD0094444.1"/>
    </source>
</evidence>
<feature type="binding site" evidence="3">
    <location>
        <position position="10"/>
    </location>
    <ligand>
        <name>substrate</name>
    </ligand>
</feature>
<evidence type="ECO:0000256" key="3">
    <source>
        <dbReference type="PIRSR" id="PIRSR605959-2"/>
    </source>
</evidence>
<dbReference type="PANTHER" id="PTHR43069">
    <property type="entry name" value="FUMARYLACETOACETASE"/>
    <property type="match status" value="1"/>
</dbReference>
<dbReference type="EC" id="3.7.1.2" evidence="5"/>
<evidence type="ECO:0000256" key="1">
    <source>
        <dbReference type="ARBA" id="ARBA00010211"/>
    </source>
</evidence>